<dbReference type="PRINTS" id="PR00080">
    <property type="entry name" value="SDRFAMILY"/>
</dbReference>
<dbReference type="Proteomes" id="UP000680304">
    <property type="component" value="Unassembled WGS sequence"/>
</dbReference>
<dbReference type="PANTHER" id="PTHR24321:SF8">
    <property type="entry name" value="ESTRADIOL 17-BETA-DEHYDROGENASE 8-RELATED"/>
    <property type="match status" value="1"/>
</dbReference>
<dbReference type="PANTHER" id="PTHR24321">
    <property type="entry name" value="DEHYDROGENASES, SHORT CHAIN"/>
    <property type="match status" value="1"/>
</dbReference>
<organism evidence="5 6">
    <name type="scientific">Paenibacillus cisolokensis</name>
    <dbReference type="NCBI Taxonomy" id="1658519"/>
    <lineage>
        <taxon>Bacteria</taxon>
        <taxon>Bacillati</taxon>
        <taxon>Bacillota</taxon>
        <taxon>Bacilli</taxon>
        <taxon>Bacillales</taxon>
        <taxon>Paenibacillaceae</taxon>
        <taxon>Paenibacillus</taxon>
    </lineage>
</organism>
<dbReference type="Pfam" id="PF13561">
    <property type="entry name" value="adh_short_C2"/>
    <property type="match status" value="1"/>
</dbReference>
<dbReference type="InterPro" id="IPR057326">
    <property type="entry name" value="KR_dom"/>
</dbReference>
<dbReference type="PROSITE" id="PS00061">
    <property type="entry name" value="ADH_SHORT"/>
    <property type="match status" value="1"/>
</dbReference>
<keyword evidence="6" id="KW-1185">Reference proteome</keyword>
<dbReference type="SMART" id="SM00822">
    <property type="entry name" value="PKS_KR"/>
    <property type="match status" value="1"/>
</dbReference>
<evidence type="ECO:0000256" key="1">
    <source>
        <dbReference type="ARBA" id="ARBA00006484"/>
    </source>
</evidence>
<dbReference type="InterPro" id="IPR020904">
    <property type="entry name" value="Sc_DH/Rdtase_CS"/>
</dbReference>
<dbReference type="InterPro" id="IPR036291">
    <property type="entry name" value="NAD(P)-bd_dom_sf"/>
</dbReference>
<feature type="domain" description="Ketoreductase" evidence="4">
    <location>
        <begin position="6"/>
        <end position="188"/>
    </location>
</feature>
<dbReference type="NCBIfam" id="NF005559">
    <property type="entry name" value="PRK07231.1"/>
    <property type="match status" value="1"/>
</dbReference>
<comment type="similarity">
    <text evidence="1">Belongs to the short-chain dehydrogenases/reductases (SDR) family.</text>
</comment>
<dbReference type="PRINTS" id="PR00081">
    <property type="entry name" value="GDHRDH"/>
</dbReference>
<evidence type="ECO:0000259" key="4">
    <source>
        <dbReference type="SMART" id="SM00822"/>
    </source>
</evidence>
<dbReference type="InterPro" id="IPR002347">
    <property type="entry name" value="SDR_fam"/>
</dbReference>
<sequence>MDVTGKVALVTGAGKGIGKASAIRLAQYGAKVAVAGIGPDDLKDTATEIARLGGEAIAIEMDVTREDQVKQAVYKVAERYGGIDILVNCAGIQRYGTVVETSEELWDEVLNTNLKGVFLTSKHVIPEMRKRQGGSIVNISSIQAFVTQKQVAAYTASKGAINALTRAMAVDHADENIRVNVICPASVDTPMLRWAADLFSDDVEGTVRSWGRMHPIGRVARPEEIADAVVFLASSASSFMTGSELKVDGGLSSAAAVALPE</sequence>
<keyword evidence="2" id="KW-0560">Oxidoreductase</keyword>
<evidence type="ECO:0000313" key="6">
    <source>
        <dbReference type="Proteomes" id="UP000680304"/>
    </source>
</evidence>
<proteinExistence type="inferred from homology"/>
<dbReference type="SUPFAM" id="SSF51735">
    <property type="entry name" value="NAD(P)-binding Rossmann-fold domains"/>
    <property type="match status" value="1"/>
</dbReference>
<gene>
    <name evidence="5" type="ORF">PACILC2_54470</name>
</gene>
<dbReference type="CDD" id="cd05233">
    <property type="entry name" value="SDR_c"/>
    <property type="match status" value="1"/>
</dbReference>
<comment type="caution">
    <text evidence="5">The sequence shown here is derived from an EMBL/GenBank/DDBJ whole genome shotgun (WGS) entry which is preliminary data.</text>
</comment>
<dbReference type="RefSeq" id="WP_213531511.1">
    <property type="nucleotide sequence ID" value="NZ_BOVJ01000222.1"/>
</dbReference>
<evidence type="ECO:0000256" key="3">
    <source>
        <dbReference type="ARBA" id="ARBA00023027"/>
    </source>
</evidence>
<keyword evidence="3" id="KW-0520">NAD</keyword>
<name>A0ABQ4NFA4_9BACL</name>
<evidence type="ECO:0000256" key="2">
    <source>
        <dbReference type="ARBA" id="ARBA00023002"/>
    </source>
</evidence>
<reference evidence="5 6" key="1">
    <citation type="submission" date="2021-04" db="EMBL/GenBank/DDBJ databases">
        <title>Draft genome sequence of Paenibacillus cisolokensis, LC2-13A.</title>
        <authorList>
            <person name="Uke A."/>
            <person name="Chhe C."/>
            <person name="Baramee S."/>
            <person name="Kosugi A."/>
        </authorList>
    </citation>
    <scope>NUCLEOTIDE SEQUENCE [LARGE SCALE GENOMIC DNA]</scope>
    <source>
        <strain evidence="5 6">LC2-13A</strain>
    </source>
</reference>
<accession>A0ABQ4NFA4</accession>
<dbReference type="Gene3D" id="3.40.50.720">
    <property type="entry name" value="NAD(P)-binding Rossmann-like Domain"/>
    <property type="match status" value="1"/>
</dbReference>
<evidence type="ECO:0000313" key="5">
    <source>
        <dbReference type="EMBL" id="GIQ66879.1"/>
    </source>
</evidence>
<dbReference type="EMBL" id="BOVJ01000222">
    <property type="protein sequence ID" value="GIQ66879.1"/>
    <property type="molecule type" value="Genomic_DNA"/>
</dbReference>
<protein>
    <submittedName>
        <fullName evidence="5">Short-chain dehydrogenase</fullName>
    </submittedName>
</protein>